<keyword evidence="3" id="KW-1185">Reference proteome</keyword>
<proteinExistence type="predicted"/>
<dbReference type="AlphaFoldDB" id="A0A8I1GER5"/>
<organism evidence="2 3">
    <name type="scientific">Rhodomicrobium udaipurense</name>
    <dbReference type="NCBI Taxonomy" id="1202716"/>
    <lineage>
        <taxon>Bacteria</taxon>
        <taxon>Pseudomonadati</taxon>
        <taxon>Pseudomonadota</taxon>
        <taxon>Alphaproteobacteria</taxon>
        <taxon>Hyphomicrobiales</taxon>
        <taxon>Hyphomicrobiaceae</taxon>
        <taxon>Rhodomicrobium</taxon>
    </lineage>
</organism>
<sequence length="153" mass="16064">MFGAALRLMAVGEAGRRVGDYAKTMVTRYLVLSVAATAFLGAIVFALLAGFWELTSRNNDPVTSAAILAGVLTGVGLLIAFVAYGITREKTPSVSEAFERPVQAFQAQVPATVNDIGRQIEYAVRTYGPIKVATAAAAGGLVAGLLAKKFRQI</sequence>
<evidence type="ECO:0000313" key="3">
    <source>
        <dbReference type="Proteomes" id="UP000623250"/>
    </source>
</evidence>
<dbReference type="RefSeq" id="WP_037232611.1">
    <property type="nucleotide sequence ID" value="NZ_JAEMUK010000006.1"/>
</dbReference>
<keyword evidence="1" id="KW-0472">Membrane</keyword>
<dbReference type="Proteomes" id="UP000623250">
    <property type="component" value="Unassembled WGS sequence"/>
</dbReference>
<accession>A0A8I1GER5</accession>
<evidence type="ECO:0000256" key="1">
    <source>
        <dbReference type="SAM" id="Phobius"/>
    </source>
</evidence>
<name>A0A8I1GER5_9HYPH</name>
<comment type="caution">
    <text evidence="2">The sequence shown here is derived from an EMBL/GenBank/DDBJ whole genome shotgun (WGS) entry which is preliminary data.</text>
</comment>
<protein>
    <submittedName>
        <fullName evidence="2">Uncharacterized protein</fullName>
    </submittedName>
</protein>
<gene>
    <name evidence="2" type="ORF">JDN41_02700</name>
</gene>
<keyword evidence="1" id="KW-1133">Transmembrane helix</keyword>
<reference evidence="2 3" key="1">
    <citation type="submission" date="2020-12" db="EMBL/GenBank/DDBJ databases">
        <title>Revised draft genomes of Rhodomicrobium vannielii ATCC 17100 and Rhodomicrobium udaipurense JA643.</title>
        <authorList>
            <person name="Conners E.M."/>
            <person name="Davenport E.J."/>
            <person name="Bose A."/>
        </authorList>
    </citation>
    <scope>NUCLEOTIDE SEQUENCE [LARGE SCALE GENOMIC DNA]</scope>
    <source>
        <strain evidence="2 3">JA643</strain>
    </source>
</reference>
<dbReference type="EMBL" id="JAEMUK010000006">
    <property type="protein sequence ID" value="MBJ7542461.1"/>
    <property type="molecule type" value="Genomic_DNA"/>
</dbReference>
<evidence type="ECO:0000313" key="2">
    <source>
        <dbReference type="EMBL" id="MBJ7542461.1"/>
    </source>
</evidence>
<keyword evidence="1" id="KW-0812">Transmembrane</keyword>
<feature type="transmembrane region" description="Helical" evidence="1">
    <location>
        <begin position="29"/>
        <end position="52"/>
    </location>
</feature>
<feature type="transmembrane region" description="Helical" evidence="1">
    <location>
        <begin position="64"/>
        <end position="86"/>
    </location>
</feature>